<dbReference type="NCBIfam" id="TIGR02306">
    <property type="entry name" value="RNA_lig_DRB0094"/>
    <property type="match status" value="1"/>
</dbReference>
<dbReference type="Pfam" id="PF09414">
    <property type="entry name" value="RNA_ligase"/>
    <property type="match status" value="1"/>
</dbReference>
<feature type="domain" description="RNA ligase" evidence="1">
    <location>
        <begin position="171"/>
        <end position="339"/>
    </location>
</feature>
<dbReference type="AlphaFoldDB" id="A0A1L9QKR7"/>
<accession>A0A1L9QKR7</accession>
<keyword evidence="2" id="KW-0436">Ligase</keyword>
<dbReference type="SUPFAM" id="SSF56091">
    <property type="entry name" value="DNA ligase/mRNA capping enzyme, catalytic domain"/>
    <property type="match status" value="1"/>
</dbReference>
<dbReference type="InterPro" id="IPR012646">
    <property type="entry name" value="RNA_ligase_DRB0094"/>
</dbReference>
<evidence type="ECO:0000313" key="2">
    <source>
        <dbReference type="EMBL" id="OJJ17393.1"/>
    </source>
</evidence>
<reference evidence="2" key="1">
    <citation type="submission" date="2016-10" db="EMBL/GenBank/DDBJ databases">
        <title>CRISPR-Cas defence system in Roseofilum reptotaenium: evidence of a bacteriophage-cyanobacterium arms race in the coral black band disease.</title>
        <authorList>
            <person name="Buerger P."/>
            <person name="Wood-Charlson E.M."/>
            <person name="Weynberg K.D."/>
            <person name="Willis B."/>
            <person name="Van Oppen M.J."/>
        </authorList>
    </citation>
    <scope>NUCLEOTIDE SEQUENCE [LARGE SCALE GENOMIC DNA]</scope>
    <source>
        <strain evidence="2">AO1-A</strain>
    </source>
</reference>
<dbReference type="STRING" id="1925591.BI308_22810"/>
<protein>
    <submittedName>
        <fullName evidence="2">RNA ligase</fullName>
    </submittedName>
</protein>
<dbReference type="EMBL" id="MLAW01000059">
    <property type="protein sequence ID" value="OJJ17393.1"/>
    <property type="molecule type" value="Genomic_DNA"/>
</dbReference>
<sequence length="351" mass="39636">MGENTMRKLATIEQIKSSQLVPNADSLDVVQVRGWQVVTKRNEFQVGDLAVYFEIDSFLPIRPEFEFLRSSSFKRMGEEEGFRLRTVKLRKQLSQGLVLPVGTFPELAEHNCSIGDDVTELLGVQKYEPPIPASLSGVVKGAFPSVIPKTDQERIQNLWESYAATLEDVAFEETVKLDGSSMTVYVREGEVGVCSRNLDLKCDRPDKPRNILWQVALKLDLLELLPPLNRNLAIQGELIGPGIQKNNEKLTEPAWFVFDIWDIDRQQYFSASERLSFVQQLGLQHVPVISESIQVFHKFSSLEELLSHADGPSLNASRREGLVYKSLEPVDGEMVSFKAISNRWLLKNESG</sequence>
<organism evidence="2 3">
    <name type="scientific">Roseofilum reptotaenium AO1-A</name>
    <dbReference type="NCBI Taxonomy" id="1925591"/>
    <lineage>
        <taxon>Bacteria</taxon>
        <taxon>Bacillati</taxon>
        <taxon>Cyanobacteriota</taxon>
        <taxon>Cyanophyceae</taxon>
        <taxon>Desertifilales</taxon>
        <taxon>Desertifilaceae</taxon>
        <taxon>Roseofilum</taxon>
    </lineage>
</organism>
<evidence type="ECO:0000259" key="1">
    <source>
        <dbReference type="Pfam" id="PF09414"/>
    </source>
</evidence>
<dbReference type="GO" id="GO:0016874">
    <property type="term" value="F:ligase activity"/>
    <property type="evidence" value="ECO:0007669"/>
    <property type="project" value="UniProtKB-KW"/>
</dbReference>
<name>A0A1L9QKR7_9CYAN</name>
<dbReference type="Gene3D" id="3.30.470.30">
    <property type="entry name" value="DNA ligase/mRNA capping enzyme"/>
    <property type="match status" value="1"/>
</dbReference>
<keyword evidence="3" id="KW-1185">Reference proteome</keyword>
<dbReference type="InterPro" id="IPR021122">
    <property type="entry name" value="RNA_ligase_dom_REL/Rnl2"/>
</dbReference>
<evidence type="ECO:0000313" key="3">
    <source>
        <dbReference type="Proteomes" id="UP000183940"/>
    </source>
</evidence>
<dbReference type="Proteomes" id="UP000183940">
    <property type="component" value="Unassembled WGS sequence"/>
</dbReference>
<comment type="caution">
    <text evidence="2">The sequence shown here is derived from an EMBL/GenBank/DDBJ whole genome shotgun (WGS) entry which is preliminary data.</text>
</comment>
<proteinExistence type="predicted"/>
<gene>
    <name evidence="2" type="ORF">BI308_22810</name>
</gene>
<dbReference type="Pfam" id="PF21189">
    <property type="entry name" value="PHA02142"/>
    <property type="match status" value="1"/>
</dbReference>